<sequence length="244" mass="28497">MKRWIMVIASLVCLAACSQDTEPQTDKAENHVDEVVIGHNAIENADRFQAFSKRVSQKQKDEIRIMQRTIEGDPIYQDVRFDGKKYEYTHDNREDAYGSKEVTKDSCKDFRVIETNTETTAFLEKCENRIDSITLFTLSYNAAKEDRFDFLLKYGENLEKVIDTNKVELPNKEKNIVFKNMIYINLFKDKKLEKSCSESNMQYELTVWINQGKENYNWYDCDTGKDAKDLSGLAETIIGVYEHR</sequence>
<dbReference type="AlphaFoldDB" id="A0A1V3G8E2"/>
<evidence type="ECO:0000313" key="3">
    <source>
        <dbReference type="Proteomes" id="UP000188597"/>
    </source>
</evidence>
<reference evidence="2 3" key="1">
    <citation type="submission" date="2016-11" db="EMBL/GenBank/DDBJ databases">
        <authorList>
            <person name="Jaros S."/>
            <person name="Januszkiewicz K."/>
            <person name="Wedrychowicz H."/>
        </authorList>
    </citation>
    <scope>NUCLEOTIDE SEQUENCE [LARGE SCALE GENOMIC DNA]</scope>
    <source>
        <strain evidence="2 3">Con a/3</strain>
    </source>
</reference>
<dbReference type="Proteomes" id="UP000188597">
    <property type="component" value="Unassembled WGS sequence"/>
</dbReference>
<comment type="caution">
    <text evidence="2">The sequence shown here is derived from an EMBL/GenBank/DDBJ whole genome shotgun (WGS) entry which is preliminary data.</text>
</comment>
<evidence type="ECO:0000313" key="2">
    <source>
        <dbReference type="EMBL" id="OOE12670.1"/>
    </source>
</evidence>
<keyword evidence="1" id="KW-0732">Signal</keyword>
<dbReference type="EMBL" id="MQMF01000002">
    <property type="protein sequence ID" value="OOE12670.1"/>
    <property type="molecule type" value="Genomic_DNA"/>
</dbReference>
<organism evidence="2 3">
    <name type="scientific">Fictibacillus arsenicus</name>
    <dbReference type="NCBI Taxonomy" id="255247"/>
    <lineage>
        <taxon>Bacteria</taxon>
        <taxon>Bacillati</taxon>
        <taxon>Bacillota</taxon>
        <taxon>Bacilli</taxon>
        <taxon>Bacillales</taxon>
        <taxon>Fictibacillaceae</taxon>
        <taxon>Fictibacillus</taxon>
    </lineage>
</organism>
<accession>A0A1V3G8E2</accession>
<evidence type="ECO:0008006" key="4">
    <source>
        <dbReference type="Google" id="ProtNLM"/>
    </source>
</evidence>
<feature type="chain" id="PRO_5039258828" description="DUF4362 domain-containing protein" evidence="1">
    <location>
        <begin position="19"/>
        <end position="244"/>
    </location>
</feature>
<protein>
    <recommendedName>
        <fullName evidence="4">DUF4362 domain-containing protein</fullName>
    </recommendedName>
</protein>
<dbReference type="Pfam" id="PF14275">
    <property type="entry name" value="DUF4362"/>
    <property type="match status" value="1"/>
</dbReference>
<feature type="signal peptide" evidence="1">
    <location>
        <begin position="1"/>
        <end position="18"/>
    </location>
</feature>
<proteinExistence type="predicted"/>
<name>A0A1V3G8E2_9BACL</name>
<dbReference type="InterPro" id="IPR025372">
    <property type="entry name" value="DUF4362"/>
</dbReference>
<dbReference type="RefSeq" id="WP_171978881.1">
    <property type="nucleotide sequence ID" value="NZ_MQMF01000002.1"/>
</dbReference>
<evidence type="ECO:0000256" key="1">
    <source>
        <dbReference type="SAM" id="SignalP"/>
    </source>
</evidence>
<gene>
    <name evidence="2" type="ORF">UN64_11430</name>
</gene>